<keyword evidence="5" id="KW-1185">Reference proteome</keyword>
<evidence type="ECO:0000256" key="1">
    <source>
        <dbReference type="ARBA" id="ARBA00023054"/>
    </source>
</evidence>
<evidence type="ECO:0000313" key="6">
    <source>
        <dbReference type="RefSeq" id="XP_013070268.2"/>
    </source>
</evidence>
<reference evidence="6" key="1">
    <citation type="submission" date="2025-08" db="UniProtKB">
        <authorList>
            <consortium name="RefSeq"/>
        </authorList>
    </citation>
    <scope>IDENTIFICATION</scope>
</reference>
<dbReference type="GeneID" id="106057565"/>
<proteinExistence type="predicted"/>
<evidence type="ECO:0000256" key="2">
    <source>
        <dbReference type="SAM" id="Coils"/>
    </source>
</evidence>
<dbReference type="Pfam" id="PF15739">
    <property type="entry name" value="TSNAXIP1_N"/>
    <property type="match status" value="1"/>
</dbReference>
<dbReference type="AlphaFoldDB" id="A0A9U8E2U2"/>
<dbReference type="KEGG" id="bgt:106057565"/>
<evidence type="ECO:0000313" key="5">
    <source>
        <dbReference type="Proteomes" id="UP001165740"/>
    </source>
</evidence>
<sequence>MAFKFVIGHHLKTLLNDVEEKQKKDISDFTKGHLNETRLLQAPLLANRKSWASSHVIQQNAKSKTKNKSRLTGVTGLPKEKTTSEVDALLDFTVGTSGVIPPLSKYKFSNNQDVRYRLIPVLDDNLNESREIRSKSPQSLYSQLDDGTLIEELPLQEIQIPISQALKLNSIKSKKTEMSPKEDSLSDTDAFSHSVVEMYNRGITKTDQYKKLKAFETVVLKKKDMSEKKILSGERASRHHEKKLEKELAALSSVDSSHNLLKLQVFSSVFEDIINESPTFNKVLHSIKEKYDSYIATLLNSQSLQDDMLRDQIFNMTASGVSQPGEMFFASKYLTALEEKTRNLLKLNQRLHEEVKSQQHYLNTTPEVPARKPQSLQVKRTPPVGYSRKELPIELSFELENMKALILEKQDELNALYVQTRDDFVPVSVCTHLEQCIKETEGEVQKLLKQNEYFERSIAEMETELKDAIVEADTSEKDARRIWHRVNSVRDMFGSQQSKEKNEEDFDEESKWNWYIS</sequence>
<dbReference type="OrthoDB" id="10024479at2759"/>
<dbReference type="RefSeq" id="XP_013070268.2">
    <property type="nucleotide sequence ID" value="XM_013214814.2"/>
</dbReference>
<dbReference type="PANTHER" id="PTHR34916:SF1">
    <property type="entry name" value="GI:13385330"/>
    <property type="match status" value="1"/>
</dbReference>
<dbReference type="OMA" id="QEGLWKF"/>
<evidence type="ECO:0000256" key="3">
    <source>
        <dbReference type="SAM" id="MobiDB-lite"/>
    </source>
</evidence>
<feature type="region of interest" description="Disordered" evidence="3">
    <location>
        <begin position="494"/>
        <end position="517"/>
    </location>
</feature>
<dbReference type="InterPro" id="IPR032755">
    <property type="entry name" value="TSNAXIP1_N"/>
</dbReference>
<gene>
    <name evidence="6" type="primary">LOC106057565</name>
</gene>
<accession>A0A9U8E2U2</accession>
<feature type="region of interest" description="Disordered" evidence="3">
    <location>
        <begin position="358"/>
        <end position="380"/>
    </location>
</feature>
<protein>
    <submittedName>
        <fullName evidence="6">Uncharacterized protein C6orf118-like isoform X1</fullName>
    </submittedName>
</protein>
<dbReference type="Proteomes" id="UP001165740">
    <property type="component" value="Chromosome 6"/>
</dbReference>
<evidence type="ECO:0000259" key="4">
    <source>
        <dbReference type="Pfam" id="PF15739"/>
    </source>
</evidence>
<feature type="coiled-coil region" evidence="2">
    <location>
        <begin position="399"/>
        <end position="478"/>
    </location>
</feature>
<feature type="domain" description="Translin-associated factor X-interacting protein 1 N-terminal" evidence="4">
    <location>
        <begin position="241"/>
        <end position="351"/>
    </location>
</feature>
<keyword evidence="1 2" id="KW-0175">Coiled coil</keyword>
<dbReference type="PANTHER" id="PTHR34916">
    <property type="entry name" value="GI:13385330"/>
    <property type="match status" value="1"/>
</dbReference>
<organism evidence="5 6">
    <name type="scientific">Biomphalaria glabrata</name>
    <name type="common">Bloodfluke planorb</name>
    <name type="synonym">Freshwater snail</name>
    <dbReference type="NCBI Taxonomy" id="6526"/>
    <lineage>
        <taxon>Eukaryota</taxon>
        <taxon>Metazoa</taxon>
        <taxon>Spiralia</taxon>
        <taxon>Lophotrochozoa</taxon>
        <taxon>Mollusca</taxon>
        <taxon>Gastropoda</taxon>
        <taxon>Heterobranchia</taxon>
        <taxon>Euthyneura</taxon>
        <taxon>Panpulmonata</taxon>
        <taxon>Hygrophila</taxon>
        <taxon>Lymnaeoidea</taxon>
        <taxon>Planorbidae</taxon>
        <taxon>Biomphalaria</taxon>
    </lineage>
</organism>
<name>A0A9U8E2U2_BIOGL</name>